<dbReference type="InterPro" id="IPR058644">
    <property type="entry name" value="Mtb12-like_C"/>
</dbReference>
<keyword evidence="1 3" id="KW-0732">Signal</keyword>
<dbReference type="RefSeq" id="WP_330431134.1">
    <property type="nucleotide sequence ID" value="NZ_JAZDUF010000001.1"/>
</dbReference>
<comment type="similarity">
    <text evidence="2">Belongs to the MTB12 family.</text>
</comment>
<proteinExistence type="inferred from homology"/>
<evidence type="ECO:0000313" key="6">
    <source>
        <dbReference type="Proteomes" id="UP001347146"/>
    </source>
</evidence>
<organism evidence="5 6">
    <name type="scientific">Gordonia sesuvii</name>
    <dbReference type="NCBI Taxonomy" id="3116777"/>
    <lineage>
        <taxon>Bacteria</taxon>
        <taxon>Bacillati</taxon>
        <taxon>Actinomycetota</taxon>
        <taxon>Actinomycetes</taxon>
        <taxon>Mycobacteriales</taxon>
        <taxon>Gordoniaceae</taxon>
        <taxon>Gordonia</taxon>
    </lineage>
</organism>
<dbReference type="EMBL" id="JAZDUF010000001">
    <property type="protein sequence ID" value="MEE3849507.1"/>
    <property type="molecule type" value="Genomic_DNA"/>
</dbReference>
<reference evidence="5 6" key="1">
    <citation type="submission" date="2024-01" db="EMBL/GenBank/DDBJ databases">
        <title>Draft genome sequence of Gordonia sp. LSe1-13.</title>
        <authorList>
            <person name="Suphannarot A."/>
            <person name="Mingma R."/>
        </authorList>
    </citation>
    <scope>NUCLEOTIDE SEQUENCE [LARGE SCALE GENOMIC DNA]</scope>
    <source>
        <strain evidence="5 6">LSe1-13</strain>
    </source>
</reference>
<dbReference type="Pfam" id="PF26580">
    <property type="entry name" value="Mtb12_C"/>
    <property type="match status" value="1"/>
</dbReference>
<keyword evidence="6" id="KW-1185">Reference proteome</keyword>
<protein>
    <recommendedName>
        <fullName evidence="4">Low molecular weight antigen MTB12-like C-terminal domain-containing protein</fullName>
    </recommendedName>
</protein>
<evidence type="ECO:0000256" key="2">
    <source>
        <dbReference type="ARBA" id="ARBA00093774"/>
    </source>
</evidence>
<gene>
    <name evidence="5" type="ORF">VZC37_04145</name>
</gene>
<accession>A0ABU7M8R4</accession>
<feature type="chain" id="PRO_5045137229" description="Low molecular weight antigen MTB12-like C-terminal domain-containing protein" evidence="3">
    <location>
        <begin position="25"/>
        <end position="170"/>
    </location>
</feature>
<name>A0ABU7M8R4_9ACTN</name>
<comment type="caution">
    <text evidence="5">The sequence shown here is derived from an EMBL/GenBank/DDBJ whole genome shotgun (WGS) entry which is preliminary data.</text>
</comment>
<sequence length="170" mass="17335">MRRTLTGRVAAMCAGAVLIVGVVAGCSDDDSGGSEAAGTSSAAATSAAEATTDEATTQEITDAFVVFFNGKTPPAERVALIENGQAFEPILQGMTQDPQATQTEVAVTGVTVTEEGMADVNYDLLMQGNPVMPGQTGQAVEEDGTWKVSADTFCALLAVQGGADRVPDCV</sequence>
<feature type="signal peptide" evidence="3">
    <location>
        <begin position="1"/>
        <end position="24"/>
    </location>
</feature>
<evidence type="ECO:0000313" key="5">
    <source>
        <dbReference type="EMBL" id="MEE3849507.1"/>
    </source>
</evidence>
<feature type="domain" description="Low molecular weight antigen MTB12-like C-terminal" evidence="4">
    <location>
        <begin position="55"/>
        <end position="162"/>
    </location>
</feature>
<evidence type="ECO:0000256" key="1">
    <source>
        <dbReference type="ARBA" id="ARBA00022729"/>
    </source>
</evidence>
<evidence type="ECO:0000259" key="4">
    <source>
        <dbReference type="Pfam" id="PF26580"/>
    </source>
</evidence>
<evidence type="ECO:0000256" key="3">
    <source>
        <dbReference type="SAM" id="SignalP"/>
    </source>
</evidence>
<dbReference type="Proteomes" id="UP001347146">
    <property type="component" value="Unassembled WGS sequence"/>
</dbReference>
<dbReference type="PROSITE" id="PS51257">
    <property type="entry name" value="PROKAR_LIPOPROTEIN"/>
    <property type="match status" value="1"/>
</dbReference>